<dbReference type="RefSeq" id="WP_003549062.1">
    <property type="nucleotide sequence ID" value="NC_006814.3"/>
</dbReference>
<dbReference type="HOGENOM" id="CLU_945880_0_0_9"/>
<evidence type="ECO:0000313" key="1">
    <source>
        <dbReference type="EMBL" id="AAV42223.1"/>
    </source>
</evidence>
<dbReference type="STRING" id="272621.LBA0331"/>
<sequence length="294" mass="34827">MNSIQELTEEIYTKIANRVLKRKQKLKVMNFQIIDGYYNREKLLSSIMHNKRIPKRNPYLLNDKISKCIVRNLKFSSQYELVWGKDSEYDYFMWEVFETGVTYLEQSTEYSDLVHNCLYTYLPFTKIFAKYENSLGPEKPDDSAVFNSLVSATAYVYYYVSDEIKKTHQEFFFDKGTKKLDNRLEKYFVEEIPKVLKKYVSDSHNNGLEIFNMFSSIIKYETDDLMESLVNGPEWYAHQPVTNSDRPWSEMREKVIDAGETYISTLIEEQSEMDPFFCDNLQAEIDLDEVLDSE</sequence>
<evidence type="ECO:0000313" key="2">
    <source>
        <dbReference type="Proteomes" id="UP000006381"/>
    </source>
</evidence>
<name>Q5FM51_LACAC</name>
<dbReference type="PATRIC" id="fig|272621.13.peg.317"/>
<gene>
    <name evidence="1" type="ordered locus">LBA0331</name>
</gene>
<dbReference type="OrthoDB" id="9918954at2"/>
<dbReference type="BioCyc" id="LACI272621:G1G49-325-MONOMER"/>
<dbReference type="EMBL" id="CP000033">
    <property type="protein sequence ID" value="AAV42223.1"/>
    <property type="molecule type" value="Genomic_DNA"/>
</dbReference>
<reference evidence="1 2" key="1">
    <citation type="journal article" date="2005" name="Proc. Natl. Acad. Sci. U.S.A.">
        <title>Complete genome sequence of the probiotic lactic acid bacterium Lactobacillus acidophilus NCFM.</title>
        <authorList>
            <person name="Altermann E."/>
            <person name="Russell W.M."/>
            <person name="Azcarate-Peril M.A."/>
            <person name="Barrangou R."/>
            <person name="Buck B.L."/>
            <person name="McAuliffe O."/>
            <person name="Souther N."/>
            <person name="Dobson A."/>
            <person name="Duong T."/>
            <person name="Callanan M."/>
            <person name="Lick S."/>
            <person name="Hamrick A."/>
            <person name="Cano R."/>
            <person name="Klaenhammer T.R."/>
        </authorList>
    </citation>
    <scope>NUCLEOTIDE SEQUENCE [LARGE SCALE GENOMIC DNA]</scope>
    <source>
        <strain evidence="2">ATCC 700396 / NCK56 / N2 / NCFM</strain>
    </source>
</reference>
<keyword evidence="2" id="KW-1185">Reference proteome</keyword>
<dbReference type="AlphaFoldDB" id="Q5FM51"/>
<protein>
    <submittedName>
        <fullName evidence="1">Uncharacterized protein</fullName>
    </submittedName>
</protein>
<organism evidence="2">
    <name type="scientific">Lactobacillus acidophilus (strain ATCC 700396 / NCK56 / N2 / NCFM)</name>
    <dbReference type="NCBI Taxonomy" id="272621"/>
    <lineage>
        <taxon>Bacteria</taxon>
        <taxon>Bacillati</taxon>
        <taxon>Bacillota</taxon>
        <taxon>Bacilli</taxon>
        <taxon>Lactobacillales</taxon>
        <taxon>Lactobacillaceae</taxon>
        <taxon>Lactobacillus</taxon>
    </lineage>
</organism>
<dbReference type="Proteomes" id="UP000006381">
    <property type="component" value="Chromosome"/>
</dbReference>
<accession>Q5FM51</accession>
<proteinExistence type="predicted"/>
<dbReference type="KEGG" id="lac:LBA0331"/>